<sequence>MIGVMDGYRVFLTWLGVVE</sequence>
<proteinExistence type="predicted"/>
<protein>
    <submittedName>
        <fullName evidence="1">Uncharacterized protein</fullName>
    </submittedName>
</protein>
<reference evidence="1" key="1">
    <citation type="submission" date="2014-09" db="EMBL/GenBank/DDBJ databases">
        <authorList>
            <person name="Magalhaes I.L.F."/>
            <person name="Oliveira U."/>
            <person name="Santos F.R."/>
            <person name="Vidigal T.H.D.A."/>
            <person name="Brescovit A.D."/>
            <person name="Santos A.J."/>
        </authorList>
    </citation>
    <scope>NUCLEOTIDE SEQUENCE</scope>
    <source>
        <tissue evidence="1">Shoot tissue taken approximately 20 cm above the soil surface</tissue>
    </source>
</reference>
<dbReference type="EMBL" id="GBRH01166436">
    <property type="protein sequence ID" value="JAE31460.1"/>
    <property type="molecule type" value="Transcribed_RNA"/>
</dbReference>
<evidence type="ECO:0000313" key="1">
    <source>
        <dbReference type="EMBL" id="JAE31460.1"/>
    </source>
</evidence>
<reference evidence="1" key="2">
    <citation type="journal article" date="2015" name="Data Brief">
        <title>Shoot transcriptome of the giant reed, Arundo donax.</title>
        <authorList>
            <person name="Barrero R.A."/>
            <person name="Guerrero F.D."/>
            <person name="Moolhuijzen P."/>
            <person name="Goolsby J.A."/>
            <person name="Tidwell J."/>
            <person name="Bellgard S.E."/>
            <person name="Bellgard M.I."/>
        </authorList>
    </citation>
    <scope>NUCLEOTIDE SEQUENCE</scope>
    <source>
        <tissue evidence="1">Shoot tissue taken approximately 20 cm above the soil surface</tissue>
    </source>
</reference>
<accession>A0A0A9H2K1</accession>
<dbReference type="AlphaFoldDB" id="A0A0A9H2K1"/>
<organism evidence="1">
    <name type="scientific">Arundo donax</name>
    <name type="common">Giant reed</name>
    <name type="synonym">Donax arundinaceus</name>
    <dbReference type="NCBI Taxonomy" id="35708"/>
    <lineage>
        <taxon>Eukaryota</taxon>
        <taxon>Viridiplantae</taxon>
        <taxon>Streptophyta</taxon>
        <taxon>Embryophyta</taxon>
        <taxon>Tracheophyta</taxon>
        <taxon>Spermatophyta</taxon>
        <taxon>Magnoliopsida</taxon>
        <taxon>Liliopsida</taxon>
        <taxon>Poales</taxon>
        <taxon>Poaceae</taxon>
        <taxon>PACMAD clade</taxon>
        <taxon>Arundinoideae</taxon>
        <taxon>Arundineae</taxon>
        <taxon>Arundo</taxon>
    </lineage>
</organism>
<name>A0A0A9H2K1_ARUDO</name>